<feature type="domain" description="Oxidoreductase molybdopterin-binding" evidence="2">
    <location>
        <begin position="59"/>
        <end position="139"/>
    </location>
</feature>
<proteinExistence type="predicted"/>
<evidence type="ECO:0000313" key="9">
    <source>
        <dbReference type="Proteomes" id="UP000288843"/>
    </source>
</evidence>
<evidence type="ECO:0000313" key="10">
    <source>
        <dbReference type="Proteomes" id="UP000345637"/>
    </source>
</evidence>
<dbReference type="Proteomes" id="UP001293169">
    <property type="component" value="Unassembled WGS sequence"/>
</dbReference>
<reference evidence="3" key="2">
    <citation type="journal article" date="2018" name="Genome Biol.">
        <title>SKESA: strategic k-mer extension for scrupulous assemblies.</title>
        <authorList>
            <person name="Souvorov A."/>
            <person name="Agarwala R."/>
            <person name="Lipman D.J."/>
        </authorList>
    </citation>
    <scope>NUCLEOTIDE SEQUENCE</scope>
    <source>
        <strain evidence="3">MISC063</strain>
    </source>
</reference>
<organism evidence="5 9">
    <name type="scientific">Raoultella planticola</name>
    <name type="common">Klebsiella planticola</name>
    <dbReference type="NCBI Taxonomy" id="575"/>
    <lineage>
        <taxon>Bacteria</taxon>
        <taxon>Pseudomonadati</taxon>
        <taxon>Pseudomonadota</taxon>
        <taxon>Gammaproteobacteria</taxon>
        <taxon>Enterobacterales</taxon>
        <taxon>Enterobacteriaceae</taxon>
        <taxon>Klebsiella/Raoultella group</taxon>
        <taxon>Raoultella</taxon>
    </lineage>
</organism>
<feature type="chain" id="PRO_5014511125" evidence="1">
    <location>
        <begin position="20"/>
        <end position="165"/>
    </location>
</feature>
<reference evidence="6 8" key="1">
    <citation type="submission" date="2016-05" db="EMBL/GenBank/DDBJ databases">
        <authorList>
            <consortium name="Pathogen Informatics"/>
        </authorList>
    </citation>
    <scope>NUCLEOTIDE SEQUENCE [LARGE SCALE GENOMIC DNA]</scope>
    <source>
        <strain evidence="6 8">2880STDY5682802</strain>
        <strain evidence="7 10">NCTC12998</strain>
    </source>
</reference>
<dbReference type="EMBL" id="FLAC01000002">
    <property type="protein sequence ID" value="SAP63520.1"/>
    <property type="molecule type" value="Genomic_DNA"/>
</dbReference>
<evidence type="ECO:0000313" key="11">
    <source>
        <dbReference type="Proteomes" id="UP001293169"/>
    </source>
</evidence>
<name>A0A0D8LR06_RAOPL</name>
<dbReference type="Proteomes" id="UP000345637">
    <property type="component" value="Unassembled WGS sequence"/>
</dbReference>
<evidence type="ECO:0000313" key="5">
    <source>
        <dbReference type="EMBL" id="RWT20144.1"/>
    </source>
</evidence>
<dbReference type="RefSeq" id="WP_004864483.1">
    <property type="nucleotide sequence ID" value="NZ_ABZSJN020000012.1"/>
</dbReference>
<evidence type="ECO:0000256" key="1">
    <source>
        <dbReference type="SAM" id="SignalP"/>
    </source>
</evidence>
<evidence type="ECO:0000259" key="2">
    <source>
        <dbReference type="Pfam" id="PF00174"/>
    </source>
</evidence>
<evidence type="ECO:0000313" key="3">
    <source>
        <dbReference type="EMBL" id="HAT1607900.1"/>
    </source>
</evidence>
<sequence length="165" mass="18278">MRLLFAVLFCVMVLPNAFAEKLPAPTGKPVLTISGLIGNTNAGDTAVFDLAALEKLGMETIVTTTPWYSGKVRFEGVSLSKLMDLVGARGKTAKVIALNDYTTMVPLDDFRQFPVILALKLNGEYMHIRDKGPLFIVYPYDSSPELQNQVYYSRSAWQVSKIIIE</sequence>
<accession>A0A0D8LR06</accession>
<evidence type="ECO:0000313" key="7">
    <source>
        <dbReference type="EMBL" id="VFS90541.1"/>
    </source>
</evidence>
<evidence type="ECO:0000313" key="8">
    <source>
        <dbReference type="Proteomes" id="UP000078124"/>
    </source>
</evidence>
<dbReference type="EMBL" id="DACSEA010000022">
    <property type="protein sequence ID" value="HAT1607900.1"/>
    <property type="molecule type" value="Genomic_DNA"/>
</dbReference>
<reference evidence="3" key="4">
    <citation type="submission" date="2020-11" db="EMBL/GenBank/DDBJ databases">
        <authorList>
            <consortium name="NCBI Pathogen Detection Project"/>
        </authorList>
    </citation>
    <scope>NUCLEOTIDE SEQUENCE</scope>
    <source>
        <strain evidence="3">MISC063</strain>
    </source>
</reference>
<dbReference type="Proteomes" id="UP000288843">
    <property type="component" value="Unassembled WGS sequence"/>
</dbReference>
<keyword evidence="1" id="KW-0732">Signal</keyword>
<dbReference type="AlphaFoldDB" id="A0A0D8LR06"/>
<evidence type="ECO:0000313" key="4">
    <source>
        <dbReference type="EMBL" id="MDZ7467472.1"/>
    </source>
</evidence>
<dbReference type="InterPro" id="IPR036374">
    <property type="entry name" value="OxRdtase_Mopterin-bd_sf"/>
</dbReference>
<dbReference type="Pfam" id="PF00174">
    <property type="entry name" value="Oxidored_molyb"/>
    <property type="match status" value="1"/>
</dbReference>
<dbReference type="Proteomes" id="UP000864422">
    <property type="component" value="Unassembled WGS sequence"/>
</dbReference>
<feature type="signal peptide" evidence="1">
    <location>
        <begin position="1"/>
        <end position="19"/>
    </location>
</feature>
<dbReference type="EMBL" id="JAXUDK010000011">
    <property type="protein sequence ID" value="MDZ7467472.1"/>
    <property type="molecule type" value="Genomic_DNA"/>
</dbReference>
<dbReference type="SUPFAM" id="SSF56524">
    <property type="entry name" value="Oxidoreductase molybdopterin-binding domain"/>
    <property type="match status" value="1"/>
</dbReference>
<reference evidence="4 11" key="5">
    <citation type="submission" date="2023-12" db="EMBL/GenBank/DDBJ databases">
        <title>N/s.</title>
        <authorList>
            <person name="Dale J."/>
        </authorList>
    </citation>
    <scope>NUCLEOTIDE SEQUENCE [LARGE SCALE GENOMIC DNA]</scope>
    <source>
        <strain evidence="4 11">2023EL-01226</strain>
    </source>
</reference>
<dbReference type="EMBL" id="QKOX01000022">
    <property type="protein sequence ID" value="RWT20144.1"/>
    <property type="molecule type" value="Genomic_DNA"/>
</dbReference>
<reference evidence="5 9" key="3">
    <citation type="submission" date="2018-06" db="EMBL/GenBank/DDBJ databases">
        <title>Carbapenemase-producing Enterobacteriaceae present in wastewater treatment plant effluent and nearby surface waters in the US.</title>
        <authorList>
            <person name="Mathys D.A."/>
            <person name="Mollenkopf D.F."/>
            <person name="Feicht S.M."/>
            <person name="Adams R.J."/>
            <person name="Albers A.L."/>
            <person name="Stuever D.M."/>
            <person name="Daniels J.B."/>
            <person name="Wittum T.E."/>
        </authorList>
    </citation>
    <scope>NUCLEOTIDE SEQUENCE [LARGE SCALE GENOMIC DNA]</scope>
    <source>
        <strain evidence="5 9">GEO_47_Down_B</strain>
    </source>
</reference>
<gene>
    <name evidence="5" type="ORF">DN603_19510</name>
    <name evidence="3" type="ORF">I8Y23_004256</name>
    <name evidence="7" type="ORF">NCTC12998_06974</name>
    <name evidence="6" type="ORF">SAMEA2273876_00894</name>
    <name evidence="4" type="ORF">U5E74_17695</name>
</gene>
<dbReference type="Proteomes" id="UP000078124">
    <property type="component" value="Unassembled WGS sequence"/>
</dbReference>
<dbReference type="GeneID" id="93753196"/>
<evidence type="ECO:0000313" key="6">
    <source>
        <dbReference type="EMBL" id="SAP63520.1"/>
    </source>
</evidence>
<keyword evidence="11" id="KW-1185">Reference proteome</keyword>
<dbReference type="Gene3D" id="3.90.420.10">
    <property type="entry name" value="Oxidoreductase, molybdopterin-binding domain"/>
    <property type="match status" value="1"/>
</dbReference>
<dbReference type="InterPro" id="IPR000572">
    <property type="entry name" value="OxRdtase_Mopterin-bd_dom"/>
</dbReference>
<protein>
    <submittedName>
        <fullName evidence="3 5">Oxidoreductase</fullName>
    </submittedName>
    <submittedName>
        <fullName evidence="7">Oxidoreductase molybdopterin binding domain</fullName>
    </submittedName>
</protein>
<dbReference type="EMBL" id="CAADJE010000038">
    <property type="protein sequence ID" value="VFS90541.1"/>
    <property type="molecule type" value="Genomic_DNA"/>
</dbReference>